<organism evidence="3 4">
    <name type="scientific">Gordonia desulfuricans</name>
    <dbReference type="NCBI Taxonomy" id="89051"/>
    <lineage>
        <taxon>Bacteria</taxon>
        <taxon>Bacillati</taxon>
        <taxon>Actinomycetota</taxon>
        <taxon>Actinomycetes</taxon>
        <taxon>Mycobacteriales</taxon>
        <taxon>Gordoniaceae</taxon>
        <taxon>Gordonia</taxon>
    </lineage>
</organism>
<dbReference type="RefSeq" id="WP_059039931.1">
    <property type="nucleotide sequence ID" value="NZ_JAADZU010000002.1"/>
</dbReference>
<reference evidence="3 4" key="1">
    <citation type="submission" date="2020-01" db="EMBL/GenBank/DDBJ databases">
        <title>Investigation of new actinobacteria for the biodesulphurisation of diesel fuel.</title>
        <authorList>
            <person name="Athi Narayanan S.M."/>
        </authorList>
    </citation>
    <scope>NUCLEOTIDE SEQUENCE [LARGE SCALE GENOMIC DNA]</scope>
    <source>
        <strain evidence="3 4">213E</strain>
    </source>
</reference>
<sequence length="327" mass="35662">MVQWIERTVVSGGVALAVFEAAAGPGGPAAPHDDRPVVLLVHGWPDTHIVWDGVAEALLPDARVFAFDCRGLGHSDRPHGISPYRIETLADDVFAVAGEVNTGGRVHLVAHDWGSILSWEAVSRPGADDVFASYTTISGPCLDHVGTLVRENFSPPTRDSLRATALQAIASTYIAVFHLPLVPRLLLSVLGIPRVWREYIHVMDGTPREVIQVAPTFRRDMIAGVAYYRANMLRRLIRPRPRPTRIPVLELINTRDFAIRTTTFALTGRYAENLTRRESATGHWLPLIDPGFVADNVRDHIAAVAPRPADSPNPAGTARSAVSARPS</sequence>
<dbReference type="EMBL" id="JAADZU010000002">
    <property type="protein sequence ID" value="NDK88208.1"/>
    <property type="molecule type" value="Genomic_DNA"/>
</dbReference>
<dbReference type="AlphaFoldDB" id="A0A7K3LJ39"/>
<evidence type="ECO:0000313" key="3">
    <source>
        <dbReference type="EMBL" id="NDK88208.1"/>
    </source>
</evidence>
<dbReference type="InterPro" id="IPR029058">
    <property type="entry name" value="AB_hydrolase_fold"/>
</dbReference>
<comment type="caution">
    <text evidence="3">The sequence shown here is derived from an EMBL/GenBank/DDBJ whole genome shotgun (WGS) entry which is preliminary data.</text>
</comment>
<dbReference type="PANTHER" id="PTHR43798">
    <property type="entry name" value="MONOACYLGLYCEROL LIPASE"/>
    <property type="match status" value="1"/>
</dbReference>
<feature type="region of interest" description="Disordered" evidence="1">
    <location>
        <begin position="304"/>
        <end position="327"/>
    </location>
</feature>
<dbReference type="Pfam" id="PF00561">
    <property type="entry name" value="Abhydrolase_1"/>
    <property type="match status" value="1"/>
</dbReference>
<dbReference type="InterPro" id="IPR000073">
    <property type="entry name" value="AB_hydrolase_1"/>
</dbReference>
<keyword evidence="3" id="KW-0378">Hydrolase</keyword>
<evidence type="ECO:0000256" key="1">
    <source>
        <dbReference type="SAM" id="MobiDB-lite"/>
    </source>
</evidence>
<dbReference type="PANTHER" id="PTHR43798:SF33">
    <property type="entry name" value="HYDROLASE, PUTATIVE (AFU_ORTHOLOGUE AFUA_2G14860)-RELATED"/>
    <property type="match status" value="1"/>
</dbReference>
<dbReference type="SUPFAM" id="SSF53474">
    <property type="entry name" value="alpha/beta-Hydrolases"/>
    <property type="match status" value="1"/>
</dbReference>
<dbReference type="GO" id="GO:0016020">
    <property type="term" value="C:membrane"/>
    <property type="evidence" value="ECO:0007669"/>
    <property type="project" value="TreeGrafter"/>
</dbReference>
<dbReference type="InterPro" id="IPR050266">
    <property type="entry name" value="AB_hydrolase_sf"/>
</dbReference>
<dbReference type="GO" id="GO:0046464">
    <property type="term" value="P:acylglycerol catabolic process"/>
    <property type="evidence" value="ECO:0007669"/>
    <property type="project" value="TreeGrafter"/>
</dbReference>
<name>A0A7K3LJ39_9ACTN</name>
<feature type="domain" description="AB hydrolase-1" evidence="2">
    <location>
        <begin position="36"/>
        <end position="144"/>
    </location>
</feature>
<protein>
    <submittedName>
        <fullName evidence="3">Alpha/beta fold hydrolase</fullName>
    </submittedName>
</protein>
<evidence type="ECO:0000313" key="4">
    <source>
        <dbReference type="Proteomes" id="UP000466307"/>
    </source>
</evidence>
<proteinExistence type="predicted"/>
<keyword evidence="4" id="KW-1185">Reference proteome</keyword>
<evidence type="ECO:0000259" key="2">
    <source>
        <dbReference type="Pfam" id="PF00561"/>
    </source>
</evidence>
<accession>A0A7K3LJ39</accession>
<gene>
    <name evidence="3" type="ORF">GYA93_01215</name>
</gene>
<dbReference type="Gene3D" id="3.40.50.1820">
    <property type="entry name" value="alpha/beta hydrolase"/>
    <property type="match status" value="1"/>
</dbReference>
<dbReference type="GO" id="GO:0047372">
    <property type="term" value="F:monoacylglycerol lipase activity"/>
    <property type="evidence" value="ECO:0007669"/>
    <property type="project" value="TreeGrafter"/>
</dbReference>
<dbReference type="Proteomes" id="UP000466307">
    <property type="component" value="Unassembled WGS sequence"/>
</dbReference>